<dbReference type="SUPFAM" id="SSF56091">
    <property type="entry name" value="DNA ligase/mRNA capping enzyme, catalytic domain"/>
    <property type="match status" value="1"/>
</dbReference>
<dbReference type="KEGG" id="saqu:EJC51_47300"/>
<dbReference type="InterPro" id="IPR044119">
    <property type="entry name" value="Adenylation_LigC-like"/>
</dbReference>
<dbReference type="GO" id="GO:0006310">
    <property type="term" value="P:DNA recombination"/>
    <property type="evidence" value="ECO:0007669"/>
    <property type="project" value="InterPro"/>
</dbReference>
<evidence type="ECO:0000313" key="6">
    <source>
        <dbReference type="EMBL" id="AZP22965.1"/>
    </source>
</evidence>
<feature type="domain" description="ATP-dependent DNA ligase family profile" evidence="4">
    <location>
        <begin position="109"/>
        <end position="235"/>
    </location>
</feature>
<comment type="catalytic activity">
    <reaction evidence="3">
        <text>ATP + (deoxyribonucleotide)n-3'-hydroxyl + 5'-phospho-(deoxyribonucleotide)m = (deoxyribonucleotide)n+m + AMP + diphosphate.</text>
        <dbReference type="EC" id="6.5.1.1"/>
    </reaction>
</comment>
<dbReference type="PANTHER" id="PTHR45674:SF4">
    <property type="entry name" value="DNA LIGASE 1"/>
    <property type="match status" value="1"/>
</dbReference>
<evidence type="ECO:0000313" key="5">
    <source>
        <dbReference type="EMBL" id="AZP14739.1"/>
    </source>
</evidence>
<dbReference type="CDD" id="cd07905">
    <property type="entry name" value="Adenylation_DNA_ligase_LigC"/>
    <property type="match status" value="1"/>
</dbReference>
<dbReference type="EMBL" id="CP034463">
    <property type="protein sequence ID" value="AZP22965.1"/>
    <property type="molecule type" value="Genomic_DNA"/>
</dbReference>
<accession>A0A3Q9C7T1</accession>
<dbReference type="GO" id="GO:0006281">
    <property type="term" value="P:DNA repair"/>
    <property type="evidence" value="ECO:0007669"/>
    <property type="project" value="InterPro"/>
</dbReference>
<dbReference type="PANTHER" id="PTHR45674">
    <property type="entry name" value="DNA LIGASE 1/3 FAMILY MEMBER"/>
    <property type="match status" value="1"/>
</dbReference>
<dbReference type="GO" id="GO:0005524">
    <property type="term" value="F:ATP binding"/>
    <property type="evidence" value="ECO:0007669"/>
    <property type="project" value="InterPro"/>
</dbReference>
<dbReference type="RefSeq" id="WP_126269127.1">
    <property type="nucleotide sequence ID" value="NZ_CP034463.1"/>
</dbReference>
<evidence type="ECO:0000256" key="3">
    <source>
        <dbReference type="ARBA" id="ARBA00034003"/>
    </source>
</evidence>
<sequence>MPASSPGWSLPEPMRAVPVTDPALPAGWAAQLKWDGYRALVGRWADGRVAVRSRNGGDLTASFPEIEEAVRLLPDDTAVDGELVVWEGGRLAFERLQQRMHRRGAAATRAAGELPAHLVAFDLLRLNGQGLTGWPFSDRYAALQELFLKHHLAAPWSLCATTTDPVQAAAWLADYPAVGIEGLVFRPLASRYVPGGRGWTKYKMRHTTEAVVGAVTGSLTAPTTALLGRYDDAGRLRYAGRTTTLSTTARQTLAGQLRTGGADYPWTGRTFSAGWSSREHLSVRLVVPEAVAEVAVDVARDSPGRWRHPVRFTRIRADMTLGDVPLFGAAP</sequence>
<keyword evidence="2 6" id="KW-0436">Ligase</keyword>
<dbReference type="Gene3D" id="3.30.470.30">
    <property type="entry name" value="DNA ligase/mRNA capping enzyme"/>
    <property type="match status" value="1"/>
</dbReference>
<gene>
    <name evidence="5" type="ORF">EJC51_00245</name>
    <name evidence="6" type="ORF">EJC51_47300</name>
</gene>
<dbReference type="Proteomes" id="UP000280197">
    <property type="component" value="Chromosome"/>
</dbReference>
<name>A0A3Q9C7T1_9ACTN</name>
<comment type="similarity">
    <text evidence="1">Belongs to the ATP-dependent DNA ligase family.</text>
</comment>
<dbReference type="AlphaFoldDB" id="A0A3Q9C7T1"/>
<evidence type="ECO:0000256" key="1">
    <source>
        <dbReference type="ARBA" id="ARBA00007572"/>
    </source>
</evidence>
<dbReference type="EMBL" id="CP034463">
    <property type="protein sequence ID" value="AZP14739.1"/>
    <property type="molecule type" value="Genomic_DNA"/>
</dbReference>
<dbReference type="InterPro" id="IPR050191">
    <property type="entry name" value="ATP-dep_DNA_ligase"/>
</dbReference>
<organism evidence="6 7">
    <name type="scientific">Streptomyces aquilus</name>
    <dbReference type="NCBI Taxonomy" id="2548456"/>
    <lineage>
        <taxon>Bacteria</taxon>
        <taxon>Bacillati</taxon>
        <taxon>Actinomycetota</taxon>
        <taxon>Actinomycetes</taxon>
        <taxon>Kitasatosporales</taxon>
        <taxon>Streptomycetaceae</taxon>
        <taxon>Streptomyces</taxon>
    </lineage>
</organism>
<dbReference type="PROSITE" id="PS50160">
    <property type="entry name" value="DNA_LIGASE_A3"/>
    <property type="match status" value="1"/>
</dbReference>
<dbReference type="Pfam" id="PF01068">
    <property type="entry name" value="DNA_ligase_A_M"/>
    <property type="match status" value="1"/>
</dbReference>
<proteinExistence type="inferred from homology"/>
<dbReference type="KEGG" id="saqu:EJC51_00245"/>
<dbReference type="GO" id="GO:0003910">
    <property type="term" value="F:DNA ligase (ATP) activity"/>
    <property type="evidence" value="ECO:0007669"/>
    <property type="project" value="UniProtKB-EC"/>
</dbReference>
<evidence type="ECO:0000256" key="2">
    <source>
        <dbReference type="ARBA" id="ARBA00022598"/>
    </source>
</evidence>
<protein>
    <submittedName>
        <fullName evidence="6">ATP-dependent DNA ligase</fullName>
    </submittedName>
</protein>
<dbReference type="Gene3D" id="2.40.50.140">
    <property type="entry name" value="Nucleic acid-binding proteins"/>
    <property type="match status" value="1"/>
</dbReference>
<dbReference type="InterPro" id="IPR012340">
    <property type="entry name" value="NA-bd_OB-fold"/>
</dbReference>
<keyword evidence="7" id="KW-1185">Reference proteome</keyword>
<evidence type="ECO:0000313" key="7">
    <source>
        <dbReference type="Proteomes" id="UP000280197"/>
    </source>
</evidence>
<reference evidence="6 7" key="1">
    <citation type="submission" date="2018-12" db="EMBL/GenBank/DDBJ databases">
        <authorList>
            <person name="Li K."/>
        </authorList>
    </citation>
    <scope>NUCLEOTIDE SEQUENCE [LARGE SCALE GENOMIC DNA]</scope>
    <source>
        <strain evidence="7">CR22</strain>
        <strain evidence="6">GGCR-6</strain>
    </source>
</reference>
<dbReference type="InterPro" id="IPR012310">
    <property type="entry name" value="DNA_ligase_ATP-dep_cent"/>
</dbReference>
<evidence type="ECO:0000259" key="4">
    <source>
        <dbReference type="PROSITE" id="PS50160"/>
    </source>
</evidence>